<dbReference type="PANTHER" id="PTHR32182:SF22">
    <property type="entry name" value="ATP-DEPENDENT ENDONUCLEASE, OLD FAMILY-RELATED"/>
    <property type="match status" value="1"/>
</dbReference>
<dbReference type="SUPFAM" id="SSF52540">
    <property type="entry name" value="P-loop containing nucleoside triphosphate hydrolases"/>
    <property type="match status" value="1"/>
</dbReference>
<evidence type="ECO:0000313" key="2">
    <source>
        <dbReference type="EMBL" id="MBD2693153.1"/>
    </source>
</evidence>
<sequence length="489" mass="54357">MLTRLKVSGFKNLVDVDVRFGSFTCVAGANGVGKSNLFDAIRFLSAIADRPLIDAALSVRDEKGKTADVRSLFHRVGDEYANEMSFEAEMIIPGEGVDDLGQELKASNTFLRYSLTLAYRTDDKFKSFGSLEILKEELVPIKLSDAKANLLFDHKSTWLKSAIKVSGRVSYFISTDETGKERVIKIRLEGKTQSLKAVPLPRTLLSAVYRANSSTVLLAQREMQSWRLLQLEPSALRQPDEFTSPTNLDMDGSHLAATLYRLARFNTNYSTTELTEDEAEAQVYSQVANRLAQLINDVRKVGIDRDEKRQLLTLIVTAKDGTAHPARALSDGTLRFLALAVLALDPEAKGLLCLEEPENGIHPARIPKILQLLQDIATDVDYPIDKDNPLRQVIINTHSPAVVMQIPDDSLLVAELKETVSSGKRFKRLSFGCLPDTWRQKAPEAVNVVSKGKLLDYLNPVVIDESEPNQHRVVDRPDLQFLIPGSPTE</sequence>
<accession>A0ABR8J6E5</accession>
<feature type="domain" description="ATPase AAA-type core" evidence="1">
    <location>
        <begin position="23"/>
        <end position="403"/>
    </location>
</feature>
<gene>
    <name evidence="2" type="ORF">H6G68_15580</name>
</gene>
<dbReference type="Gene3D" id="3.40.50.300">
    <property type="entry name" value="P-loop containing nucleotide triphosphate hydrolases"/>
    <property type="match status" value="1"/>
</dbReference>
<evidence type="ECO:0000259" key="1">
    <source>
        <dbReference type="Pfam" id="PF13304"/>
    </source>
</evidence>
<dbReference type="EMBL" id="JACJTQ010000023">
    <property type="protein sequence ID" value="MBD2693153.1"/>
    <property type="molecule type" value="Genomic_DNA"/>
</dbReference>
<dbReference type="InterPro" id="IPR003959">
    <property type="entry name" value="ATPase_AAA_core"/>
</dbReference>
<proteinExistence type="predicted"/>
<evidence type="ECO:0000313" key="3">
    <source>
        <dbReference type="Proteomes" id="UP000660381"/>
    </source>
</evidence>
<keyword evidence="3" id="KW-1185">Reference proteome</keyword>
<dbReference type="RefSeq" id="WP_190907460.1">
    <property type="nucleotide sequence ID" value="NZ_JACJTQ010000023.1"/>
</dbReference>
<comment type="caution">
    <text evidence="2">The sequence shown here is derived from an EMBL/GenBank/DDBJ whole genome shotgun (WGS) entry which is preliminary data.</text>
</comment>
<name>A0ABR8J6E5_9NOST</name>
<organism evidence="2 3">
    <name type="scientific">Anabaena catenula FACHB-362</name>
    <dbReference type="NCBI Taxonomy" id="2692877"/>
    <lineage>
        <taxon>Bacteria</taxon>
        <taxon>Bacillati</taxon>
        <taxon>Cyanobacteriota</taxon>
        <taxon>Cyanophyceae</taxon>
        <taxon>Nostocales</taxon>
        <taxon>Nostocaceae</taxon>
        <taxon>Anabaena</taxon>
    </lineage>
</organism>
<dbReference type="Pfam" id="PF13304">
    <property type="entry name" value="AAA_21"/>
    <property type="match status" value="1"/>
</dbReference>
<dbReference type="PANTHER" id="PTHR32182">
    <property type="entry name" value="DNA REPLICATION AND REPAIR PROTEIN RECF"/>
    <property type="match status" value="1"/>
</dbReference>
<dbReference type="CDD" id="cd00267">
    <property type="entry name" value="ABC_ATPase"/>
    <property type="match status" value="1"/>
</dbReference>
<protein>
    <submittedName>
        <fullName evidence="2">AAA family ATPase</fullName>
    </submittedName>
</protein>
<dbReference type="InterPro" id="IPR027417">
    <property type="entry name" value="P-loop_NTPase"/>
</dbReference>
<reference evidence="2 3" key="1">
    <citation type="journal article" date="2020" name="ISME J.">
        <title>Comparative genomics reveals insights into cyanobacterial evolution and habitat adaptation.</title>
        <authorList>
            <person name="Chen M.Y."/>
            <person name="Teng W.K."/>
            <person name="Zhao L."/>
            <person name="Hu C.X."/>
            <person name="Zhou Y.K."/>
            <person name="Han B.P."/>
            <person name="Song L.R."/>
            <person name="Shu W.S."/>
        </authorList>
    </citation>
    <scope>NUCLEOTIDE SEQUENCE [LARGE SCALE GENOMIC DNA]</scope>
    <source>
        <strain evidence="2 3">FACHB-362</strain>
    </source>
</reference>
<dbReference type="Proteomes" id="UP000660381">
    <property type="component" value="Unassembled WGS sequence"/>
</dbReference>